<dbReference type="GO" id="GO:0003676">
    <property type="term" value="F:nucleic acid binding"/>
    <property type="evidence" value="ECO:0007669"/>
    <property type="project" value="InterPro"/>
</dbReference>
<dbReference type="GO" id="GO:0000175">
    <property type="term" value="F:3'-5'-RNA exonuclease activity"/>
    <property type="evidence" value="ECO:0007669"/>
    <property type="project" value="InterPro"/>
</dbReference>
<comment type="similarity">
    <text evidence="1">Belongs to the oligoribonuclease family.</text>
</comment>
<dbReference type="SUPFAM" id="SSF53098">
    <property type="entry name" value="Ribonuclease H-like"/>
    <property type="match status" value="1"/>
</dbReference>
<dbReference type="InterPro" id="IPR012337">
    <property type="entry name" value="RNaseH-like_sf"/>
</dbReference>
<dbReference type="Proteomes" id="UP000792457">
    <property type="component" value="Unassembled WGS sequence"/>
</dbReference>
<dbReference type="OrthoDB" id="270189at2759"/>
<dbReference type="EMBL" id="KZ308979">
    <property type="protein sequence ID" value="KAG8236026.1"/>
    <property type="molecule type" value="Genomic_DNA"/>
</dbReference>
<dbReference type="AlphaFoldDB" id="A0A8K0KIS8"/>
<evidence type="ECO:0000256" key="4">
    <source>
        <dbReference type="ARBA" id="ARBA00022839"/>
    </source>
</evidence>
<feature type="domain" description="Exonuclease" evidence="6">
    <location>
        <begin position="35"/>
        <end position="209"/>
    </location>
</feature>
<dbReference type="PANTHER" id="PTHR11046">
    <property type="entry name" value="OLIGORIBONUCLEASE, MITOCHONDRIAL"/>
    <property type="match status" value="1"/>
</dbReference>
<proteinExistence type="inferred from homology"/>
<dbReference type="CDD" id="cd06135">
    <property type="entry name" value="Orn"/>
    <property type="match status" value="1"/>
</dbReference>
<keyword evidence="3" id="KW-0378">Hydrolase</keyword>
<reference evidence="7" key="1">
    <citation type="submission" date="2013-04" db="EMBL/GenBank/DDBJ databases">
        <authorList>
            <person name="Qu J."/>
            <person name="Murali S.C."/>
            <person name="Bandaranaike D."/>
            <person name="Bellair M."/>
            <person name="Blankenburg K."/>
            <person name="Chao H."/>
            <person name="Dinh H."/>
            <person name="Doddapaneni H."/>
            <person name="Downs B."/>
            <person name="Dugan-Rocha S."/>
            <person name="Elkadiri S."/>
            <person name="Gnanaolivu R.D."/>
            <person name="Hernandez B."/>
            <person name="Javaid M."/>
            <person name="Jayaseelan J.C."/>
            <person name="Lee S."/>
            <person name="Li M."/>
            <person name="Ming W."/>
            <person name="Munidasa M."/>
            <person name="Muniz J."/>
            <person name="Nguyen L."/>
            <person name="Ongeri F."/>
            <person name="Osuji N."/>
            <person name="Pu L.-L."/>
            <person name="Puazo M."/>
            <person name="Qu C."/>
            <person name="Quiroz J."/>
            <person name="Raj R."/>
            <person name="Weissenberger G."/>
            <person name="Xin Y."/>
            <person name="Zou X."/>
            <person name="Han Y."/>
            <person name="Richards S."/>
            <person name="Worley K."/>
            <person name="Muzny D."/>
            <person name="Gibbs R."/>
        </authorList>
    </citation>
    <scope>NUCLEOTIDE SEQUENCE</scope>
    <source>
        <strain evidence="7">Sampled in the wild</strain>
    </source>
</reference>
<comment type="caution">
    <text evidence="7">The sequence shown here is derived from an EMBL/GenBank/DDBJ whole genome shotgun (WGS) entry which is preliminary data.</text>
</comment>
<accession>A0A8K0KIS8</accession>
<evidence type="ECO:0000313" key="8">
    <source>
        <dbReference type="Proteomes" id="UP000792457"/>
    </source>
</evidence>
<evidence type="ECO:0000256" key="2">
    <source>
        <dbReference type="ARBA" id="ARBA00022722"/>
    </source>
</evidence>
<gene>
    <name evidence="7" type="ORF">J437_LFUL015404</name>
</gene>
<dbReference type="InterPro" id="IPR022894">
    <property type="entry name" value="Oligoribonuclease"/>
</dbReference>
<dbReference type="SMART" id="SM00479">
    <property type="entry name" value="EXOIII"/>
    <property type="match status" value="1"/>
</dbReference>
<keyword evidence="8" id="KW-1185">Reference proteome</keyword>
<dbReference type="InterPro" id="IPR013520">
    <property type="entry name" value="Ribonucl_H"/>
</dbReference>
<reference evidence="7" key="2">
    <citation type="submission" date="2017-10" db="EMBL/GenBank/DDBJ databases">
        <title>Ladona fulva Genome sequencing and assembly.</title>
        <authorList>
            <person name="Murali S."/>
            <person name="Richards S."/>
            <person name="Bandaranaike D."/>
            <person name="Bellair M."/>
            <person name="Blankenburg K."/>
            <person name="Chao H."/>
            <person name="Dinh H."/>
            <person name="Doddapaneni H."/>
            <person name="Dugan-Rocha S."/>
            <person name="Elkadiri S."/>
            <person name="Gnanaolivu R."/>
            <person name="Hernandez B."/>
            <person name="Skinner E."/>
            <person name="Javaid M."/>
            <person name="Lee S."/>
            <person name="Li M."/>
            <person name="Ming W."/>
            <person name="Munidasa M."/>
            <person name="Muniz J."/>
            <person name="Nguyen L."/>
            <person name="Hughes D."/>
            <person name="Osuji N."/>
            <person name="Pu L.-L."/>
            <person name="Puazo M."/>
            <person name="Qu C."/>
            <person name="Quiroz J."/>
            <person name="Raj R."/>
            <person name="Weissenberger G."/>
            <person name="Xin Y."/>
            <person name="Zou X."/>
            <person name="Han Y."/>
            <person name="Worley K."/>
            <person name="Muzny D."/>
            <person name="Gibbs R."/>
        </authorList>
    </citation>
    <scope>NUCLEOTIDE SEQUENCE</scope>
    <source>
        <strain evidence="7">Sampled in the wild</strain>
    </source>
</reference>
<evidence type="ECO:0000256" key="1">
    <source>
        <dbReference type="ARBA" id="ARBA00009921"/>
    </source>
</evidence>
<dbReference type="InterPro" id="IPR036397">
    <property type="entry name" value="RNaseH_sf"/>
</dbReference>
<keyword evidence="2" id="KW-0540">Nuclease</keyword>
<evidence type="ECO:0000256" key="5">
    <source>
        <dbReference type="ARBA" id="ARBA00072681"/>
    </source>
</evidence>
<name>A0A8K0KIS8_LADFU</name>
<evidence type="ECO:0000313" key="7">
    <source>
        <dbReference type="EMBL" id="KAG8236026.1"/>
    </source>
</evidence>
<organism evidence="7 8">
    <name type="scientific">Ladona fulva</name>
    <name type="common">Scarce chaser dragonfly</name>
    <name type="synonym">Libellula fulva</name>
    <dbReference type="NCBI Taxonomy" id="123851"/>
    <lineage>
        <taxon>Eukaryota</taxon>
        <taxon>Metazoa</taxon>
        <taxon>Ecdysozoa</taxon>
        <taxon>Arthropoda</taxon>
        <taxon>Hexapoda</taxon>
        <taxon>Insecta</taxon>
        <taxon>Pterygota</taxon>
        <taxon>Palaeoptera</taxon>
        <taxon>Odonata</taxon>
        <taxon>Epiprocta</taxon>
        <taxon>Anisoptera</taxon>
        <taxon>Libelluloidea</taxon>
        <taxon>Libellulidae</taxon>
        <taxon>Ladona</taxon>
    </lineage>
</organism>
<dbReference type="Gene3D" id="3.30.420.10">
    <property type="entry name" value="Ribonuclease H-like superfamily/Ribonuclease H"/>
    <property type="match status" value="1"/>
</dbReference>
<sequence>MKINFSNSPLLWNFFHRNYSMQKRKVMDLIRSVYKYVWVDMEMTGLDAEKDRILEISCYLSDAEINQLLPGPQLVIHQPEHVLNSMDEWCTTQHNKTGLVEESRKSKVRESDAEKLLYDFLSSHIPYKAGIIAGNTVFMDKIFLGKYLPKVDDYLHYRILDVSTLKELCRDWYPKIYESAPKKIGDHRATGDILRSIEELRFYKANIFK</sequence>
<dbReference type="FunFam" id="3.30.420.10:FF:000003">
    <property type="entry name" value="Oligoribonuclease"/>
    <property type="match status" value="1"/>
</dbReference>
<keyword evidence="4" id="KW-0269">Exonuclease</keyword>
<dbReference type="PANTHER" id="PTHR11046:SF0">
    <property type="entry name" value="OLIGORIBONUCLEASE, MITOCHONDRIAL"/>
    <property type="match status" value="1"/>
</dbReference>
<protein>
    <recommendedName>
        <fullName evidence="5">Probable oligoribonuclease</fullName>
    </recommendedName>
</protein>
<evidence type="ECO:0000259" key="6">
    <source>
        <dbReference type="SMART" id="SM00479"/>
    </source>
</evidence>
<dbReference type="NCBIfam" id="NF003765">
    <property type="entry name" value="PRK05359.1"/>
    <property type="match status" value="1"/>
</dbReference>
<evidence type="ECO:0000256" key="3">
    <source>
        <dbReference type="ARBA" id="ARBA00022801"/>
    </source>
</evidence>
<dbReference type="Pfam" id="PF00929">
    <property type="entry name" value="RNase_T"/>
    <property type="match status" value="1"/>
</dbReference>